<name>A0A377KN13_9ENTE</name>
<evidence type="ECO:0000256" key="1">
    <source>
        <dbReference type="SAM" id="MobiDB-lite"/>
    </source>
</evidence>
<evidence type="ECO:0000313" key="3">
    <source>
        <dbReference type="Proteomes" id="UP000254070"/>
    </source>
</evidence>
<organism evidence="2 3">
    <name type="scientific">Enterococcus durans</name>
    <dbReference type="NCBI Taxonomy" id="53345"/>
    <lineage>
        <taxon>Bacteria</taxon>
        <taxon>Bacillati</taxon>
        <taxon>Bacillota</taxon>
        <taxon>Bacilli</taxon>
        <taxon>Lactobacillales</taxon>
        <taxon>Enterococcaceae</taxon>
        <taxon>Enterococcus</taxon>
    </lineage>
</organism>
<gene>
    <name evidence="2" type="ORF">NCTC8129_02742</name>
</gene>
<dbReference type="AlphaFoldDB" id="A0A377KN13"/>
<dbReference type="EMBL" id="UGIF01000002">
    <property type="protein sequence ID" value="STP30496.1"/>
    <property type="molecule type" value="Genomic_DNA"/>
</dbReference>
<protein>
    <submittedName>
        <fullName evidence="2">Uncharacterized protein</fullName>
    </submittedName>
</protein>
<sequence>MDFKKIKKKEKKEKRPKVKKLSQKKANKVVLTGICLLIGTSAIGVVRANVVASNFD</sequence>
<dbReference type="RefSeq" id="WP_181878487.1">
    <property type="nucleotide sequence ID" value="NZ_UGIF01000002.1"/>
</dbReference>
<accession>A0A377KN13</accession>
<reference evidence="2 3" key="1">
    <citation type="submission" date="2018-06" db="EMBL/GenBank/DDBJ databases">
        <authorList>
            <consortium name="Pathogen Informatics"/>
            <person name="Doyle S."/>
        </authorList>
    </citation>
    <scope>NUCLEOTIDE SEQUENCE [LARGE SCALE GENOMIC DNA]</scope>
    <source>
        <strain evidence="2 3">NCTC8129</strain>
    </source>
</reference>
<feature type="region of interest" description="Disordered" evidence="1">
    <location>
        <begin position="1"/>
        <end position="21"/>
    </location>
</feature>
<evidence type="ECO:0000313" key="2">
    <source>
        <dbReference type="EMBL" id="STP30496.1"/>
    </source>
</evidence>
<proteinExistence type="predicted"/>
<dbReference type="Proteomes" id="UP000254070">
    <property type="component" value="Unassembled WGS sequence"/>
</dbReference>